<feature type="transmembrane region" description="Helical" evidence="1">
    <location>
        <begin position="106"/>
        <end position="125"/>
    </location>
</feature>
<feature type="transmembrane region" description="Helical" evidence="1">
    <location>
        <begin position="53"/>
        <end position="73"/>
    </location>
</feature>
<keyword evidence="3" id="KW-1185">Reference proteome</keyword>
<dbReference type="RefSeq" id="WP_109761763.1">
    <property type="nucleotide sequence ID" value="NZ_QGGU01000002.1"/>
</dbReference>
<feature type="transmembrane region" description="Helical" evidence="1">
    <location>
        <begin position="80"/>
        <end position="100"/>
    </location>
</feature>
<dbReference type="EMBL" id="QGGU01000002">
    <property type="protein sequence ID" value="PWK53691.1"/>
    <property type="molecule type" value="Genomic_DNA"/>
</dbReference>
<accession>A0A316FYE9</accession>
<keyword evidence="1" id="KW-1133">Transmembrane helix</keyword>
<keyword evidence="1" id="KW-0812">Transmembrane</keyword>
<protein>
    <submittedName>
        <fullName evidence="2">Uncharacterized protein</fullName>
    </submittedName>
</protein>
<dbReference type="Proteomes" id="UP000245790">
    <property type="component" value="Unassembled WGS sequence"/>
</dbReference>
<dbReference type="AlphaFoldDB" id="A0A316FYE9"/>
<gene>
    <name evidence="2" type="ORF">C8D97_10279</name>
</gene>
<evidence type="ECO:0000313" key="3">
    <source>
        <dbReference type="Proteomes" id="UP000245790"/>
    </source>
</evidence>
<proteinExistence type="predicted"/>
<name>A0A316FYE9_9GAMM</name>
<evidence type="ECO:0000313" key="2">
    <source>
        <dbReference type="EMBL" id="PWK53691.1"/>
    </source>
</evidence>
<dbReference type="OrthoDB" id="9855257at2"/>
<feature type="transmembrane region" description="Helical" evidence="1">
    <location>
        <begin position="27"/>
        <end position="47"/>
    </location>
</feature>
<keyword evidence="1" id="KW-0472">Membrane</keyword>
<evidence type="ECO:0000256" key="1">
    <source>
        <dbReference type="SAM" id="Phobius"/>
    </source>
</evidence>
<reference evidence="2 3" key="1">
    <citation type="submission" date="2018-05" db="EMBL/GenBank/DDBJ databases">
        <title>Genomic Encyclopedia of Type Strains, Phase IV (KMG-IV): sequencing the most valuable type-strain genomes for metagenomic binning, comparative biology and taxonomic classification.</title>
        <authorList>
            <person name="Goeker M."/>
        </authorList>
    </citation>
    <scope>NUCLEOTIDE SEQUENCE [LARGE SCALE GENOMIC DNA]</scope>
    <source>
        <strain evidence="2 3">DSM 25350</strain>
    </source>
</reference>
<sequence>MDSFDPYKSTETTEIPLEQKLIAEQNIFGTILGSLVGAVPGFLIYLWLLSFPFYAVLGYFIPGLFIGLFAAFMGRGIDKVHRLASAAVTVIIASVIVIVFDTDSSIIALSLVNAVVAAFSATRWLSREQEDAIFDYKIGYRKTKKQQ</sequence>
<comment type="caution">
    <text evidence="2">The sequence shown here is derived from an EMBL/GenBank/DDBJ whole genome shotgun (WGS) entry which is preliminary data.</text>
</comment>
<organism evidence="2 3">
    <name type="scientific">Pleionea mediterranea</name>
    <dbReference type="NCBI Taxonomy" id="523701"/>
    <lineage>
        <taxon>Bacteria</taxon>
        <taxon>Pseudomonadati</taxon>
        <taxon>Pseudomonadota</taxon>
        <taxon>Gammaproteobacteria</taxon>
        <taxon>Oceanospirillales</taxon>
        <taxon>Pleioneaceae</taxon>
        <taxon>Pleionea</taxon>
    </lineage>
</organism>